<keyword evidence="10" id="KW-0862">Zinc</keyword>
<dbReference type="PROSITE" id="PS00108">
    <property type="entry name" value="PROTEIN_KINASE_ST"/>
    <property type="match status" value="1"/>
</dbReference>
<dbReference type="InterPro" id="IPR036844">
    <property type="entry name" value="Hint_dom_sf"/>
</dbReference>
<evidence type="ECO:0000256" key="9">
    <source>
        <dbReference type="ARBA" id="ARBA00022777"/>
    </source>
</evidence>
<dbReference type="Pfam" id="PF00130">
    <property type="entry name" value="C1_1"/>
    <property type="match status" value="2"/>
</dbReference>
<dbReference type="InterPro" id="IPR006142">
    <property type="entry name" value="INTEIN"/>
</dbReference>
<dbReference type="SUPFAM" id="SSF57889">
    <property type="entry name" value="Cysteine-rich domain"/>
    <property type="match status" value="2"/>
</dbReference>
<dbReference type="InterPro" id="IPR030934">
    <property type="entry name" value="Intein_C"/>
</dbReference>
<dbReference type="EC" id="2.7.11.13" evidence="2"/>
<evidence type="ECO:0000256" key="2">
    <source>
        <dbReference type="ARBA" id="ARBA00012429"/>
    </source>
</evidence>
<protein>
    <recommendedName>
        <fullName evidence="2">protein kinase C</fullName>
        <ecNumber evidence="2">2.7.11.13</ecNumber>
    </recommendedName>
</protein>
<dbReference type="SUPFAM" id="SSF49562">
    <property type="entry name" value="C2 domain (Calcium/lipid-binding domain, CaLB)"/>
    <property type="match status" value="1"/>
</dbReference>
<dbReference type="SMART" id="SM00239">
    <property type="entry name" value="C2"/>
    <property type="match status" value="1"/>
</dbReference>
<dbReference type="SMART" id="SM00220">
    <property type="entry name" value="S_TKc"/>
    <property type="match status" value="1"/>
</dbReference>
<name>A0A9W8A4C5_9FUNG</name>
<evidence type="ECO:0000256" key="7">
    <source>
        <dbReference type="ARBA" id="ARBA00022741"/>
    </source>
</evidence>
<dbReference type="InterPro" id="IPR000719">
    <property type="entry name" value="Prot_kinase_dom"/>
</dbReference>
<accession>A0A9W8A4C5</accession>
<dbReference type="NCBIfam" id="TIGR01445">
    <property type="entry name" value="intein_Nterm"/>
    <property type="match status" value="1"/>
</dbReference>
<dbReference type="PROSITE" id="PS00107">
    <property type="entry name" value="PROTEIN_KINASE_ATP"/>
    <property type="match status" value="1"/>
</dbReference>
<dbReference type="PROSITE" id="PS50011">
    <property type="entry name" value="PROTEIN_KINASE_DOM"/>
    <property type="match status" value="1"/>
</dbReference>
<evidence type="ECO:0000256" key="12">
    <source>
        <dbReference type="PROSITE-ProRule" id="PRU10141"/>
    </source>
</evidence>
<feature type="domain" description="AGC-kinase C-terminal" evidence="18">
    <location>
        <begin position="1603"/>
        <end position="1673"/>
    </location>
</feature>
<dbReference type="SMART" id="SM00133">
    <property type="entry name" value="S_TK_X"/>
    <property type="match status" value="1"/>
</dbReference>
<dbReference type="InterPro" id="IPR000008">
    <property type="entry name" value="C2_dom"/>
</dbReference>
<comment type="caution">
    <text evidence="19">The sequence shown here is derived from an EMBL/GenBank/DDBJ whole genome shotgun (WGS) entry which is preliminary data.</text>
</comment>
<dbReference type="CDD" id="cd00081">
    <property type="entry name" value="Hint"/>
    <property type="match status" value="1"/>
</dbReference>
<evidence type="ECO:0000313" key="20">
    <source>
        <dbReference type="Proteomes" id="UP001150538"/>
    </source>
</evidence>
<dbReference type="GO" id="GO:0007165">
    <property type="term" value="P:signal transduction"/>
    <property type="evidence" value="ECO:0007669"/>
    <property type="project" value="InterPro"/>
</dbReference>
<dbReference type="PANTHER" id="PTHR24351">
    <property type="entry name" value="RIBOSOMAL PROTEIN S6 KINASE"/>
    <property type="match status" value="1"/>
</dbReference>
<evidence type="ECO:0000256" key="4">
    <source>
        <dbReference type="ARBA" id="ARBA00022553"/>
    </source>
</evidence>
<dbReference type="InterPro" id="IPR017441">
    <property type="entry name" value="Protein_kinase_ATP_BS"/>
</dbReference>
<dbReference type="Pfam" id="PF00069">
    <property type="entry name" value="Pkinase"/>
    <property type="match status" value="2"/>
</dbReference>
<feature type="region of interest" description="Disordered" evidence="14">
    <location>
        <begin position="632"/>
        <end position="755"/>
    </location>
</feature>
<keyword evidence="5 19" id="KW-0808">Transferase</keyword>
<dbReference type="InterPro" id="IPR000961">
    <property type="entry name" value="AGC-kinase_C"/>
</dbReference>
<evidence type="ECO:0000259" key="17">
    <source>
        <dbReference type="PROSITE" id="PS50081"/>
    </source>
</evidence>
<feature type="region of interest" description="Disordered" evidence="14">
    <location>
        <begin position="72"/>
        <end position="132"/>
    </location>
</feature>
<dbReference type="SUPFAM" id="SSF56112">
    <property type="entry name" value="Protein kinase-like (PK-like)"/>
    <property type="match status" value="1"/>
</dbReference>
<dbReference type="Gene3D" id="1.10.510.10">
    <property type="entry name" value="Transferase(Phosphotransferase) domain 1"/>
    <property type="match status" value="2"/>
</dbReference>
<evidence type="ECO:0000256" key="5">
    <source>
        <dbReference type="ARBA" id="ARBA00022679"/>
    </source>
</evidence>
<feature type="domain" description="C2" evidence="15">
    <location>
        <begin position="238"/>
        <end position="351"/>
    </location>
</feature>
<feature type="compositionally biased region" description="Low complexity" evidence="14">
    <location>
        <begin position="729"/>
        <end position="744"/>
    </location>
</feature>
<dbReference type="PROSITE" id="PS00479">
    <property type="entry name" value="ZF_DAG_PE_1"/>
    <property type="match status" value="1"/>
</dbReference>
<keyword evidence="3" id="KW-0723">Serine/threonine-protein kinase</keyword>
<evidence type="ECO:0000256" key="6">
    <source>
        <dbReference type="ARBA" id="ARBA00022723"/>
    </source>
</evidence>
<evidence type="ECO:0000256" key="3">
    <source>
        <dbReference type="ARBA" id="ARBA00022527"/>
    </source>
</evidence>
<keyword evidence="13" id="KW-0175">Coiled coil</keyword>
<feature type="region of interest" description="Disordered" evidence="14">
    <location>
        <begin position="769"/>
        <end position="806"/>
    </location>
</feature>
<dbReference type="PROSITE" id="PS50818">
    <property type="entry name" value="INTEIN_C_TER"/>
    <property type="match status" value="1"/>
</dbReference>
<dbReference type="OrthoDB" id="63267at2759"/>
<dbReference type="Gene3D" id="3.30.200.20">
    <property type="entry name" value="Phosphorylase Kinase, domain 1"/>
    <property type="match status" value="2"/>
</dbReference>
<dbReference type="InterPro" id="IPR017892">
    <property type="entry name" value="Pkinase_C"/>
</dbReference>
<dbReference type="GO" id="GO:0005524">
    <property type="term" value="F:ATP binding"/>
    <property type="evidence" value="ECO:0007669"/>
    <property type="project" value="UniProtKB-UniRule"/>
</dbReference>
<feature type="binding site" evidence="12">
    <location>
        <position position="848"/>
    </location>
    <ligand>
        <name>ATP</name>
        <dbReference type="ChEBI" id="CHEBI:30616"/>
    </ligand>
</feature>
<dbReference type="Pfam" id="PF00168">
    <property type="entry name" value="C2"/>
    <property type="match status" value="1"/>
</dbReference>
<feature type="compositionally biased region" description="Low complexity" evidence="14">
    <location>
        <begin position="122"/>
        <end position="132"/>
    </location>
</feature>
<dbReference type="FunFam" id="3.30.200.20:FF:000103">
    <property type="entry name" value="Protein kinase C"/>
    <property type="match status" value="1"/>
</dbReference>
<feature type="compositionally biased region" description="Low complexity" evidence="14">
    <location>
        <begin position="782"/>
        <end position="795"/>
    </location>
</feature>
<dbReference type="GO" id="GO:0008270">
    <property type="term" value="F:zinc ion binding"/>
    <property type="evidence" value="ECO:0007669"/>
    <property type="project" value="UniProtKB-KW"/>
</dbReference>
<dbReference type="InterPro" id="IPR011072">
    <property type="entry name" value="HR1_rho-bd"/>
</dbReference>
<dbReference type="Gene3D" id="3.30.60.20">
    <property type="match status" value="2"/>
</dbReference>
<comment type="similarity">
    <text evidence="1">Belongs to the protein kinase superfamily. AGC Ser/Thr protein kinase family. PKC subfamily.</text>
</comment>
<keyword evidence="7 12" id="KW-0547">Nucleotide-binding</keyword>
<feature type="compositionally biased region" description="Low complexity" evidence="14">
    <location>
        <begin position="77"/>
        <end position="98"/>
    </location>
</feature>
<dbReference type="FunFam" id="1.10.510.10:FF:000465">
    <property type="entry name" value="Non-specific serine/threonine protein kinase"/>
    <property type="match status" value="1"/>
</dbReference>
<dbReference type="CDD" id="cd20822">
    <property type="entry name" value="C1_ScPKC1-like_rpt1"/>
    <property type="match status" value="1"/>
</dbReference>
<dbReference type="Gene3D" id="2.170.16.10">
    <property type="entry name" value="Hedgehog/Intein (Hint) domain"/>
    <property type="match status" value="1"/>
</dbReference>
<dbReference type="InterPro" id="IPR046349">
    <property type="entry name" value="C1-like_sf"/>
</dbReference>
<dbReference type="InterPro" id="IPR003587">
    <property type="entry name" value="Hint_dom_N"/>
</dbReference>
<dbReference type="PROSITE" id="PS50081">
    <property type="entry name" value="ZF_DAG_PE_2"/>
    <property type="match status" value="2"/>
</dbReference>
<gene>
    <name evidence="19" type="primary">PKC1</name>
    <name evidence="19" type="ORF">H4219_002068</name>
</gene>
<feature type="domain" description="Protein kinase" evidence="16">
    <location>
        <begin position="819"/>
        <end position="1602"/>
    </location>
</feature>
<keyword evidence="6" id="KW-0479">Metal-binding</keyword>
<dbReference type="InterPro" id="IPR011009">
    <property type="entry name" value="Kinase-like_dom_sf"/>
</dbReference>
<dbReference type="PROSITE" id="PS50004">
    <property type="entry name" value="C2"/>
    <property type="match status" value="1"/>
</dbReference>
<reference evidence="19" key="1">
    <citation type="submission" date="2022-07" db="EMBL/GenBank/DDBJ databases">
        <title>Phylogenomic reconstructions and comparative analyses of Kickxellomycotina fungi.</title>
        <authorList>
            <person name="Reynolds N.K."/>
            <person name="Stajich J.E."/>
            <person name="Barry K."/>
            <person name="Grigoriev I.V."/>
            <person name="Crous P."/>
            <person name="Smith M.E."/>
        </authorList>
    </citation>
    <scope>NUCLEOTIDE SEQUENCE</scope>
    <source>
        <strain evidence="19">NBRC 100468</strain>
    </source>
</reference>
<evidence type="ECO:0000256" key="8">
    <source>
        <dbReference type="ARBA" id="ARBA00022771"/>
    </source>
</evidence>
<dbReference type="GO" id="GO:0016539">
    <property type="term" value="P:intein-mediated protein splicing"/>
    <property type="evidence" value="ECO:0007669"/>
    <property type="project" value="InterPro"/>
</dbReference>
<proteinExistence type="inferred from homology"/>
<organism evidence="19 20">
    <name type="scientific">Mycoemilia scoparia</name>
    <dbReference type="NCBI Taxonomy" id="417184"/>
    <lineage>
        <taxon>Eukaryota</taxon>
        <taxon>Fungi</taxon>
        <taxon>Fungi incertae sedis</taxon>
        <taxon>Zoopagomycota</taxon>
        <taxon>Kickxellomycotina</taxon>
        <taxon>Kickxellomycetes</taxon>
        <taxon>Kickxellales</taxon>
        <taxon>Kickxellaceae</taxon>
        <taxon>Mycoemilia</taxon>
    </lineage>
</organism>
<evidence type="ECO:0000259" key="16">
    <source>
        <dbReference type="PROSITE" id="PS50011"/>
    </source>
</evidence>
<evidence type="ECO:0000256" key="10">
    <source>
        <dbReference type="ARBA" id="ARBA00022833"/>
    </source>
</evidence>
<keyword evidence="11 12" id="KW-0067">ATP-binding</keyword>
<feature type="domain" description="Phorbol-ester/DAG-type" evidence="17">
    <location>
        <begin position="451"/>
        <end position="499"/>
    </location>
</feature>
<dbReference type="FunFam" id="1.10.510.10:FF:000551">
    <property type="entry name" value="Non-specific serine/threonine protein kinase"/>
    <property type="match status" value="1"/>
</dbReference>
<dbReference type="InterPro" id="IPR035892">
    <property type="entry name" value="C2_domain_sf"/>
</dbReference>
<keyword evidence="4" id="KW-0597">Phosphoprotein</keyword>
<evidence type="ECO:0000256" key="13">
    <source>
        <dbReference type="SAM" id="Coils"/>
    </source>
</evidence>
<dbReference type="SUPFAM" id="SSF51294">
    <property type="entry name" value="Hedgehog/intein (Hint) domain"/>
    <property type="match status" value="1"/>
</dbReference>
<dbReference type="EMBL" id="JANBPU010000029">
    <property type="protein sequence ID" value="KAJ1919306.1"/>
    <property type="molecule type" value="Genomic_DNA"/>
</dbReference>
<evidence type="ECO:0000256" key="1">
    <source>
        <dbReference type="ARBA" id="ARBA00005490"/>
    </source>
</evidence>
<evidence type="ECO:0000259" key="18">
    <source>
        <dbReference type="PROSITE" id="PS51285"/>
    </source>
</evidence>
<feature type="coiled-coil region" evidence="13">
    <location>
        <begin position="44"/>
        <end position="71"/>
    </location>
</feature>
<dbReference type="PRINTS" id="PR00379">
    <property type="entry name" value="INTEIN"/>
</dbReference>
<evidence type="ECO:0000256" key="14">
    <source>
        <dbReference type="SAM" id="MobiDB-lite"/>
    </source>
</evidence>
<dbReference type="Pfam" id="PF00433">
    <property type="entry name" value="Pkinase_C"/>
    <property type="match status" value="1"/>
</dbReference>
<evidence type="ECO:0000259" key="15">
    <source>
        <dbReference type="PROSITE" id="PS50004"/>
    </source>
</evidence>
<dbReference type="Gene3D" id="2.60.40.150">
    <property type="entry name" value="C2 domain"/>
    <property type="match status" value="1"/>
</dbReference>
<dbReference type="InterPro" id="IPR008271">
    <property type="entry name" value="Ser/Thr_kinase_AS"/>
</dbReference>
<dbReference type="CDD" id="cd20823">
    <property type="entry name" value="C1_ScPKC1-like_rpt2"/>
    <property type="match status" value="1"/>
</dbReference>
<keyword evidence="9 19" id="KW-0418">Kinase</keyword>
<keyword evidence="8" id="KW-0863">Zinc-finger</keyword>
<sequence>MSSQLPPSDLDAAIQDTRRKLFNEEKILNATKVMRTSHTNRNAIAELESSVVESQRRIQFLQEQLTRLSIKKQNRESGSFNSPTNTNNSGGSTLHGSTANNTTAGSQKVAPDSASGSTAIDSNSTSRRSRTTSISYLDLRKSTSSLSTQKVALKLQEITYKLGVERKLLEGTNRISSIYTNDYLRGNKKKMAQVTAASSVIGETKEKILLLERAYKKYHGLCIDYIDEDDETENEGVSPYQLEPGLRRLMSGKLQLRIIAGRYLYRVQNSRGGRYMGSYVKIKIDGVVKATTRLSLNGEWNEFFEFDVHKASEVEMNIYDRHDRETLLGMTWIKLCDLHDDIRKQQAAQESADGWAPADHIQKGVASGAAPGGRLSMMSVTSPGAGMISGQVGSVIPGEHGVQSGWDVEPSGQLELWLNFTKDNTRRRQPSRLGRKAAVRKRKGQCTEMLCHHFYPIHTYSIMKCAVCEEHLVNSIGFQCEDCQMFIHDRCASKVVTRCLLGESDAGGSIPEDATDILKHRIPHRFEVSTSYGANWCSHCGSMLAIGRKIKKCSDCSIVCHQDCARFIPNFCGMKLMMAAQLFEQLRITKGSSLPQPKVLSKRETIARGAKAQQQQQLQQDTMAQLPSIPKVDLMGDNKLPYSNQSSIQVAPPQHPPYGAPPTMQQQDRADMRVSVPGSHSPEMSYYQQQMQQRQHQSAPMPHSPGAIPPQLRSNANVPGGGMAYGVEQPHQQQPQQHGPGYPQASSSSRPDISDHEKAQIRNAMQQSFRPPPIKSQPQQLAVVGSPGGAAAPAPQSRIQPMARPAVPEKLPKVSIDDFRFITVLGKGNFGKVILSEEKRTRSLYAIKVLKKQFIAENEEFESTRSEKRVLLIANKERHPFLIGLHSCFQNDTRLFFVMEYISGGDLMMHIQTNQFSEQRAKFYAAEVLLALEYFHRNNIIYRDLKLDNILLSADGHIKIADYGLCKENMGYGQTTNTFCLEGNTPINLFNGFSVRIKDAKRLDELQDLKQKESLIMSYNKIRNSLTSDGLVRWTDNGVRPCVEICLADGRTITATSDHKFYTTNGWKKAEDIELGKDSLVLGPKFPTLDLELNETWSFSAKTLHFSLKTHAEMLRTLAFTRIVGLVLSSMFTESSSNVASFAMTNNVDVRVLKEDVRHVLDPYGASPDSLDKCLSVEVEKVENSDGYGGVWKATLPVALSQCIESVIGVTGNDGSSSETIANITIPSFITDKECPLPVIKAFLSGLVSGNSGITANIATESSQQPATISWNELFTIPYQQSQPIVELLERCGVSDISVLYKSGVSDLATIVRKEHLKDTSVLDNISFAYNTKKQILAEICTSYIRYVNHQKHNVVEPALVHLTDVSKQQLQLQDQSAADDNSLKSDELDDTVEQILRKAQFVDLGMVNSSDFNTQDLAPKKDRIASVTMATTSPKSFLEIVGGDSTLSSLLKANETSLFPSSRTVTYELAVTDRRSVGHRSVYDLAMRTFHSFIASGVVTHNCGTPEFMAPEIILENRYGKAVDWWAFGVLIYEMLLAQSPFRGEDEDEIFEAILDDEVLYPVGMSRHSVEICQELLQRIPQKRLGAGPEDAEEIKRHPFFRGTNWDDILNKRVPPPFIPVIKSRTDTSNFDAEFTSEPPRLTPSNSVLDLHDQNQFSGFDYVSPWAVQGIK</sequence>
<keyword evidence="20" id="KW-1185">Reference proteome</keyword>
<dbReference type="InterPro" id="IPR006141">
    <property type="entry name" value="Intein_N"/>
</dbReference>
<dbReference type="SMART" id="SM00742">
    <property type="entry name" value="Hr1"/>
    <property type="match status" value="2"/>
</dbReference>
<feature type="compositionally biased region" description="Low complexity" evidence="14">
    <location>
        <begin position="688"/>
        <end position="697"/>
    </location>
</feature>
<evidence type="ECO:0000256" key="11">
    <source>
        <dbReference type="ARBA" id="ARBA00022840"/>
    </source>
</evidence>
<dbReference type="InterPro" id="IPR002219">
    <property type="entry name" value="PKC_DAG/PE"/>
</dbReference>
<dbReference type="SMART" id="SM00306">
    <property type="entry name" value="HintN"/>
    <property type="match status" value="1"/>
</dbReference>
<dbReference type="Proteomes" id="UP001150538">
    <property type="component" value="Unassembled WGS sequence"/>
</dbReference>
<dbReference type="GO" id="GO:0004697">
    <property type="term" value="F:diacylglycerol-dependent serine/threonine kinase activity"/>
    <property type="evidence" value="ECO:0007669"/>
    <property type="project" value="UniProtKB-EC"/>
</dbReference>
<feature type="domain" description="Phorbol-ester/DAG-type" evidence="17">
    <location>
        <begin position="523"/>
        <end position="572"/>
    </location>
</feature>
<dbReference type="SMART" id="SM00109">
    <property type="entry name" value="C1"/>
    <property type="match status" value="2"/>
</dbReference>
<dbReference type="PROSITE" id="PS51285">
    <property type="entry name" value="AGC_KINASE_CTER"/>
    <property type="match status" value="1"/>
</dbReference>
<evidence type="ECO:0000313" key="19">
    <source>
        <dbReference type="EMBL" id="KAJ1919306.1"/>
    </source>
</evidence>
<dbReference type="PROSITE" id="PS50817">
    <property type="entry name" value="INTEIN_N_TER"/>
    <property type="match status" value="1"/>
</dbReference>